<keyword evidence="4 8" id="KW-0285">Flavoprotein</keyword>
<comment type="cofactor">
    <cofactor evidence="1 8">
        <name>FAD</name>
        <dbReference type="ChEBI" id="CHEBI:57692"/>
    </cofactor>
</comment>
<dbReference type="OrthoDB" id="9803687at2"/>
<proteinExistence type="inferred from homology"/>
<dbReference type="PANTHER" id="PTHR45754">
    <property type="entry name" value="METHYLENETETRAHYDROFOLATE REDUCTASE"/>
    <property type="match status" value="1"/>
</dbReference>
<dbReference type="GO" id="GO:0035999">
    <property type="term" value="P:tetrahydrofolate interconversion"/>
    <property type="evidence" value="ECO:0007669"/>
    <property type="project" value="UniProtKB-UniPathway"/>
</dbReference>
<comment type="similarity">
    <text evidence="3 8">Belongs to the methylenetetrahydrofolate reductase family.</text>
</comment>
<reference evidence="9 10" key="2">
    <citation type="journal article" date="2008" name="Science">
        <title>Environmental genomics reveals a single-species ecosystem deep within Earth.</title>
        <authorList>
            <person name="Chivian D."/>
            <person name="Brodie E.L."/>
            <person name="Alm E.J."/>
            <person name="Culley D.E."/>
            <person name="Dehal P.S."/>
            <person name="Desantis T.Z."/>
            <person name="Gihring T.M."/>
            <person name="Lapidus A."/>
            <person name="Lin L.H."/>
            <person name="Lowry S.R."/>
            <person name="Moser D.P."/>
            <person name="Richardson P.M."/>
            <person name="Southam G."/>
            <person name="Wanger G."/>
            <person name="Pratt L.M."/>
            <person name="Andersen G.L."/>
            <person name="Hazen T.C."/>
            <person name="Brockman F.J."/>
            <person name="Arkin A.P."/>
            <person name="Onstott T.C."/>
        </authorList>
    </citation>
    <scope>NUCLEOTIDE SEQUENCE [LARGE SCALE GENOMIC DNA]</scope>
    <source>
        <strain evidence="9 10">MP104C</strain>
    </source>
</reference>
<dbReference type="eggNOG" id="COG0685">
    <property type="taxonomic scope" value="Bacteria"/>
</dbReference>
<dbReference type="Pfam" id="PF02219">
    <property type="entry name" value="MTHFR"/>
    <property type="match status" value="1"/>
</dbReference>
<keyword evidence="10" id="KW-1185">Reference proteome</keyword>
<dbReference type="PANTHER" id="PTHR45754:SF3">
    <property type="entry name" value="METHYLENETETRAHYDROFOLATE REDUCTASE (NADPH)"/>
    <property type="match status" value="1"/>
</dbReference>
<dbReference type="STRING" id="477974.Daud_0117"/>
<dbReference type="EMBL" id="CP000860">
    <property type="protein sequence ID" value="ACA58685.1"/>
    <property type="molecule type" value="Genomic_DNA"/>
</dbReference>
<evidence type="ECO:0000256" key="5">
    <source>
        <dbReference type="ARBA" id="ARBA00022827"/>
    </source>
</evidence>
<dbReference type="GO" id="GO:0106312">
    <property type="term" value="F:methylenetetrahydrofolate reductase (NADH) activity"/>
    <property type="evidence" value="ECO:0007669"/>
    <property type="project" value="UniProtKB-EC"/>
</dbReference>
<dbReference type="HOGENOM" id="CLU_057297_2_0_9"/>
<dbReference type="CDD" id="cd00537">
    <property type="entry name" value="MTHFR"/>
    <property type="match status" value="1"/>
</dbReference>
<evidence type="ECO:0000256" key="3">
    <source>
        <dbReference type="ARBA" id="ARBA00006743"/>
    </source>
</evidence>
<name>B1I1G0_DESAP</name>
<dbReference type="UniPathway" id="UPA00193"/>
<accession>B1I1G0</accession>
<keyword evidence="6 8" id="KW-0560">Oxidoreductase</keyword>
<dbReference type="InterPro" id="IPR029041">
    <property type="entry name" value="FAD-linked_oxidoreductase-like"/>
</dbReference>
<evidence type="ECO:0000256" key="2">
    <source>
        <dbReference type="ARBA" id="ARBA00004777"/>
    </source>
</evidence>
<evidence type="ECO:0000256" key="7">
    <source>
        <dbReference type="ARBA" id="ARBA00048628"/>
    </source>
</evidence>
<dbReference type="GO" id="GO:0009086">
    <property type="term" value="P:methionine biosynthetic process"/>
    <property type="evidence" value="ECO:0007669"/>
    <property type="project" value="TreeGrafter"/>
</dbReference>
<dbReference type="RefSeq" id="WP_012301279.1">
    <property type="nucleotide sequence ID" value="NC_010424.1"/>
</dbReference>
<dbReference type="InterPro" id="IPR003171">
    <property type="entry name" value="Mehydrof_redctse-like"/>
</dbReference>
<evidence type="ECO:0000256" key="6">
    <source>
        <dbReference type="ARBA" id="ARBA00023002"/>
    </source>
</evidence>
<protein>
    <recommendedName>
        <fullName evidence="8">Methylenetetrahydrofolate reductase</fullName>
    </recommendedName>
</protein>
<comment type="pathway">
    <text evidence="2 8">One-carbon metabolism; tetrahydrofolate interconversion.</text>
</comment>
<evidence type="ECO:0000256" key="4">
    <source>
        <dbReference type="ARBA" id="ARBA00022630"/>
    </source>
</evidence>
<dbReference type="Proteomes" id="UP000008544">
    <property type="component" value="Chromosome"/>
</dbReference>
<evidence type="ECO:0000313" key="9">
    <source>
        <dbReference type="EMBL" id="ACA58685.1"/>
    </source>
</evidence>
<dbReference type="Gene3D" id="3.20.20.220">
    <property type="match status" value="1"/>
</dbReference>
<dbReference type="GO" id="GO:0005829">
    <property type="term" value="C:cytosol"/>
    <property type="evidence" value="ECO:0007669"/>
    <property type="project" value="TreeGrafter"/>
</dbReference>
<dbReference type="GO" id="GO:0071949">
    <property type="term" value="F:FAD binding"/>
    <property type="evidence" value="ECO:0007669"/>
    <property type="project" value="TreeGrafter"/>
</dbReference>
<keyword evidence="5 8" id="KW-0274">FAD</keyword>
<gene>
    <name evidence="9" type="ordered locus">Daud_0117</name>
</gene>
<dbReference type="SUPFAM" id="SSF51730">
    <property type="entry name" value="FAD-linked oxidoreductase"/>
    <property type="match status" value="1"/>
</dbReference>
<comment type="catalytic activity">
    <reaction evidence="7">
        <text>(6S)-5-methyl-5,6,7,8-tetrahydrofolate + NAD(+) = (6R)-5,10-methylene-5,6,7,8-tetrahydrofolate + NADH + H(+)</text>
        <dbReference type="Rhea" id="RHEA:19821"/>
        <dbReference type="ChEBI" id="CHEBI:15378"/>
        <dbReference type="ChEBI" id="CHEBI:15636"/>
        <dbReference type="ChEBI" id="CHEBI:18608"/>
        <dbReference type="ChEBI" id="CHEBI:57540"/>
        <dbReference type="ChEBI" id="CHEBI:57945"/>
        <dbReference type="EC" id="1.5.1.54"/>
    </reaction>
    <physiologicalReaction direction="right-to-left" evidence="7">
        <dbReference type="Rhea" id="RHEA:19823"/>
    </physiologicalReaction>
</comment>
<evidence type="ECO:0000256" key="8">
    <source>
        <dbReference type="RuleBase" id="RU003862"/>
    </source>
</evidence>
<dbReference type="AlphaFoldDB" id="B1I1G0"/>
<evidence type="ECO:0000256" key="1">
    <source>
        <dbReference type="ARBA" id="ARBA00001974"/>
    </source>
</evidence>
<sequence>MTTPSNLQRVLEQGHFAVTAEIGPPKGASGETVRRHAALLRDCTDAQNVTDNQSAVVHMCSLAAAVHVLQAGGEPVFQLTTRDRNRLALQSDLLGAASLGIRNVLCLTGDHQKFGNHPQARGVFDLDSVQLVGLARRLCEGRFLNGDEVKPPPELFVGAVENPFAGPLPLRVLRLGKKIAAGARFIQTQAVYDIELFARFMAAVREQGWDKEVSILAGVVPPKSAGALRYISKVPGMVVPDKLIRRMKGAADQAREGKRFAVELIRHLRTIKGVRGVHIMAIRWEEAVPEIVTEAGLLPRPHADKY</sequence>
<dbReference type="KEGG" id="dau:Daud_0117"/>
<evidence type="ECO:0000313" key="10">
    <source>
        <dbReference type="Proteomes" id="UP000008544"/>
    </source>
</evidence>
<reference evidence="10" key="1">
    <citation type="submission" date="2007-10" db="EMBL/GenBank/DDBJ databases">
        <title>Complete sequence of chromosome of Desulforudis audaxviator MP104C.</title>
        <authorList>
            <person name="Copeland A."/>
            <person name="Lucas S."/>
            <person name="Lapidus A."/>
            <person name="Barry K."/>
            <person name="Glavina del Rio T."/>
            <person name="Dalin E."/>
            <person name="Tice H."/>
            <person name="Bruce D."/>
            <person name="Pitluck S."/>
            <person name="Lowry S.R."/>
            <person name="Larimer F."/>
            <person name="Land M.L."/>
            <person name="Hauser L."/>
            <person name="Kyrpides N."/>
            <person name="Ivanova N.N."/>
            <person name="Richardson P."/>
        </authorList>
    </citation>
    <scope>NUCLEOTIDE SEQUENCE [LARGE SCALE GENOMIC DNA]</scope>
    <source>
        <strain evidence="10">MP104C</strain>
    </source>
</reference>
<organism evidence="9 10">
    <name type="scientific">Desulforudis audaxviator (strain MP104C)</name>
    <dbReference type="NCBI Taxonomy" id="477974"/>
    <lineage>
        <taxon>Bacteria</taxon>
        <taxon>Bacillati</taxon>
        <taxon>Bacillota</taxon>
        <taxon>Clostridia</taxon>
        <taxon>Thermoanaerobacterales</taxon>
        <taxon>Candidatus Desulforudaceae</taxon>
        <taxon>Candidatus Desulforudis</taxon>
    </lineage>
</organism>